<reference evidence="2" key="1">
    <citation type="journal article" date="2017" name="Genome Biol.">
        <title>Comparative genomics reveals high biological diversity and specific adaptations in the industrially and medically important fungal genus Aspergillus.</title>
        <authorList>
            <person name="de Vries R.P."/>
            <person name="Riley R."/>
            <person name="Wiebenga A."/>
            <person name="Aguilar-Osorio G."/>
            <person name="Amillis S."/>
            <person name="Uchima C.A."/>
            <person name="Anderluh G."/>
            <person name="Asadollahi M."/>
            <person name="Askin M."/>
            <person name="Barry K."/>
            <person name="Battaglia E."/>
            <person name="Bayram O."/>
            <person name="Benocci T."/>
            <person name="Braus-Stromeyer S.A."/>
            <person name="Caldana C."/>
            <person name="Canovas D."/>
            <person name="Cerqueira G.C."/>
            <person name="Chen F."/>
            <person name="Chen W."/>
            <person name="Choi C."/>
            <person name="Clum A."/>
            <person name="Dos Santos R.A."/>
            <person name="Damasio A.R."/>
            <person name="Diallinas G."/>
            <person name="Emri T."/>
            <person name="Fekete E."/>
            <person name="Flipphi M."/>
            <person name="Freyberg S."/>
            <person name="Gallo A."/>
            <person name="Gournas C."/>
            <person name="Habgood R."/>
            <person name="Hainaut M."/>
            <person name="Harispe M.L."/>
            <person name="Henrissat B."/>
            <person name="Hilden K.S."/>
            <person name="Hope R."/>
            <person name="Hossain A."/>
            <person name="Karabika E."/>
            <person name="Karaffa L."/>
            <person name="Karanyi Z."/>
            <person name="Krasevec N."/>
            <person name="Kuo A."/>
            <person name="Kusch H."/>
            <person name="LaButti K."/>
            <person name="Lagendijk E.L."/>
            <person name="Lapidus A."/>
            <person name="Levasseur A."/>
            <person name="Lindquist E."/>
            <person name="Lipzen A."/>
            <person name="Logrieco A.F."/>
            <person name="MacCabe A."/>
            <person name="Maekelae M.R."/>
            <person name="Malavazi I."/>
            <person name="Melin P."/>
            <person name="Meyer V."/>
            <person name="Mielnichuk N."/>
            <person name="Miskei M."/>
            <person name="Molnar A.P."/>
            <person name="Mule G."/>
            <person name="Ngan C.Y."/>
            <person name="Orejas M."/>
            <person name="Orosz E."/>
            <person name="Ouedraogo J.P."/>
            <person name="Overkamp K.M."/>
            <person name="Park H.-S."/>
            <person name="Perrone G."/>
            <person name="Piumi F."/>
            <person name="Punt P.J."/>
            <person name="Ram A.F."/>
            <person name="Ramon A."/>
            <person name="Rauscher S."/>
            <person name="Record E."/>
            <person name="Riano-Pachon D.M."/>
            <person name="Robert V."/>
            <person name="Roehrig J."/>
            <person name="Ruller R."/>
            <person name="Salamov A."/>
            <person name="Salih N.S."/>
            <person name="Samson R.A."/>
            <person name="Sandor E."/>
            <person name="Sanguinetti M."/>
            <person name="Schuetze T."/>
            <person name="Sepcic K."/>
            <person name="Shelest E."/>
            <person name="Sherlock G."/>
            <person name="Sophianopoulou V."/>
            <person name="Squina F.M."/>
            <person name="Sun H."/>
            <person name="Susca A."/>
            <person name="Todd R.B."/>
            <person name="Tsang A."/>
            <person name="Unkles S.E."/>
            <person name="van de Wiele N."/>
            <person name="van Rossen-Uffink D."/>
            <person name="Oliveira J.V."/>
            <person name="Vesth T.C."/>
            <person name="Visser J."/>
            <person name="Yu J.-H."/>
            <person name="Zhou M."/>
            <person name="Andersen M.R."/>
            <person name="Archer D.B."/>
            <person name="Baker S.E."/>
            <person name="Benoit I."/>
            <person name="Brakhage A.A."/>
            <person name="Braus G.H."/>
            <person name="Fischer R."/>
            <person name="Frisvad J.C."/>
            <person name="Goldman G.H."/>
            <person name="Houbraken J."/>
            <person name="Oakley B."/>
            <person name="Pocsi I."/>
            <person name="Scazzocchio C."/>
            <person name="Seiboth B."/>
            <person name="vanKuyk P.A."/>
            <person name="Wortman J."/>
            <person name="Dyer P.S."/>
            <person name="Grigoriev I.V."/>
        </authorList>
    </citation>
    <scope>NUCLEOTIDE SEQUENCE [LARGE SCALE GENOMIC DNA]</scope>
    <source>
        <strain evidence="2">DTO 134E9</strain>
    </source>
</reference>
<dbReference type="Proteomes" id="UP000184383">
    <property type="component" value="Unassembled WGS sequence"/>
</dbReference>
<organism evidence="1 2">
    <name type="scientific">Aspergillus wentii DTO 134E9</name>
    <dbReference type="NCBI Taxonomy" id="1073089"/>
    <lineage>
        <taxon>Eukaryota</taxon>
        <taxon>Fungi</taxon>
        <taxon>Dikarya</taxon>
        <taxon>Ascomycota</taxon>
        <taxon>Pezizomycotina</taxon>
        <taxon>Eurotiomycetes</taxon>
        <taxon>Eurotiomycetidae</taxon>
        <taxon>Eurotiales</taxon>
        <taxon>Aspergillaceae</taxon>
        <taxon>Aspergillus</taxon>
        <taxon>Aspergillus subgen. Cremei</taxon>
    </lineage>
</organism>
<proteinExistence type="predicted"/>
<evidence type="ECO:0000313" key="2">
    <source>
        <dbReference type="Proteomes" id="UP000184383"/>
    </source>
</evidence>
<name>A0A1L9RG74_ASPWE</name>
<dbReference type="GeneID" id="63753976"/>
<dbReference type="RefSeq" id="XP_040687596.1">
    <property type="nucleotide sequence ID" value="XM_040838128.1"/>
</dbReference>
<accession>A0A1L9RG74</accession>
<gene>
    <name evidence="1" type="ORF">ASPWEDRAFT_549479</name>
</gene>
<dbReference type="AlphaFoldDB" id="A0A1L9RG74"/>
<evidence type="ECO:0000313" key="1">
    <source>
        <dbReference type="EMBL" id="OJJ33920.1"/>
    </source>
</evidence>
<dbReference type="EMBL" id="KV878213">
    <property type="protein sequence ID" value="OJJ33920.1"/>
    <property type="molecule type" value="Genomic_DNA"/>
</dbReference>
<protein>
    <submittedName>
        <fullName evidence="1">Uncharacterized protein</fullName>
    </submittedName>
</protein>
<keyword evidence="2" id="KW-1185">Reference proteome</keyword>
<dbReference type="VEuPathDB" id="FungiDB:ASPWEDRAFT_549479"/>
<sequence length="174" mass="19599">MQWRTLHLQQVISSKAVRTRHLIFYAVCKRSWAPSKHESMMHFQKQYGGTILISSLTNTSTGSYSLHELSRTPSKFSRGEVRVGSSVWTKRSDIPGLHRRMAKGGPRCLPGNHSSSPLMSEQLYNGWKILICLSALLVPLEGSSDYQKRSARVSYSVNSAGLNLPKNYPKAEYE</sequence>